<keyword evidence="2" id="KW-0810">Translation regulation</keyword>
<dbReference type="PANTHER" id="PTHR21043:SF0">
    <property type="entry name" value="MITOCHONDRIAL ASSEMBLY OF RIBOSOMAL LARGE SUBUNIT PROTEIN 1"/>
    <property type="match status" value="1"/>
</dbReference>
<proteinExistence type="inferred from homology"/>
<comment type="function">
    <text evidence="2">Functions as a ribosomal silencing factor. Interacts with ribosomal protein uL14 (rplN), blocking formation of intersubunit bridge B8. Prevents association of the 30S and 50S ribosomal subunits and the formation of functional ribosomes, thus repressing translation.</text>
</comment>
<dbReference type="GO" id="GO:0043023">
    <property type="term" value="F:ribosomal large subunit binding"/>
    <property type="evidence" value="ECO:0007669"/>
    <property type="project" value="TreeGrafter"/>
</dbReference>
<dbReference type="InterPro" id="IPR043519">
    <property type="entry name" value="NT_sf"/>
</dbReference>
<dbReference type="InterPro" id="IPR004394">
    <property type="entry name" value="Iojap/RsfS/C7orf30"/>
</dbReference>
<dbReference type="GO" id="GO:0017148">
    <property type="term" value="P:negative regulation of translation"/>
    <property type="evidence" value="ECO:0007669"/>
    <property type="project" value="UniProtKB-UniRule"/>
</dbReference>
<dbReference type="Pfam" id="PF02410">
    <property type="entry name" value="RsfS"/>
    <property type="match status" value="1"/>
</dbReference>
<dbReference type="Proteomes" id="UP000219329">
    <property type="component" value="Unassembled WGS sequence"/>
</dbReference>
<dbReference type="GO" id="GO:0090071">
    <property type="term" value="P:negative regulation of ribosome biogenesis"/>
    <property type="evidence" value="ECO:0007669"/>
    <property type="project" value="UniProtKB-UniRule"/>
</dbReference>
<evidence type="ECO:0000313" key="3">
    <source>
        <dbReference type="EMBL" id="PDH32675.1"/>
    </source>
</evidence>
<dbReference type="Gene3D" id="3.30.460.10">
    <property type="entry name" value="Beta Polymerase, domain 2"/>
    <property type="match status" value="1"/>
</dbReference>
<accession>A0A2A5W827</accession>
<dbReference type="AlphaFoldDB" id="A0A2A5W827"/>
<comment type="caution">
    <text evidence="3">The sequence shown here is derived from an EMBL/GenBank/DDBJ whole genome shotgun (WGS) entry which is preliminary data.</text>
</comment>
<keyword evidence="2" id="KW-0678">Repressor</keyword>
<comment type="subunit">
    <text evidence="2">Interacts with ribosomal protein uL14 (rplN).</text>
</comment>
<dbReference type="GO" id="GO:0042256">
    <property type="term" value="P:cytosolic ribosome assembly"/>
    <property type="evidence" value="ECO:0007669"/>
    <property type="project" value="UniProtKB-UniRule"/>
</dbReference>
<evidence type="ECO:0000256" key="1">
    <source>
        <dbReference type="ARBA" id="ARBA00010574"/>
    </source>
</evidence>
<comment type="similarity">
    <text evidence="1 2">Belongs to the Iojap/RsfS family.</text>
</comment>
<sequence>MKSKKLAELAVEALEDLKGQSIRCINVSKLTSITDFMIIATGRSNTHIKALADNVLKNAKEADLEVVGVEGRMQSEWVLVDVGDVVVHIMLAPMRALYNLEELWNFDSQADVKRKSQVAT</sequence>
<organism evidence="3 4">
    <name type="scientific">OM182 bacterium MED-G28</name>
    <dbReference type="NCBI Taxonomy" id="1986256"/>
    <lineage>
        <taxon>Bacteria</taxon>
        <taxon>Pseudomonadati</taxon>
        <taxon>Pseudomonadota</taxon>
        <taxon>Gammaproteobacteria</taxon>
        <taxon>OMG group</taxon>
        <taxon>OM182 clade</taxon>
    </lineage>
</organism>
<reference evidence="3 4" key="1">
    <citation type="submission" date="2017-08" db="EMBL/GenBank/DDBJ databases">
        <title>Fine stratification of microbial communities through a metagenomic profile of the photic zone.</title>
        <authorList>
            <person name="Haro-Moreno J.M."/>
            <person name="Lopez-Perez M."/>
            <person name="De La Torre J."/>
            <person name="Picazo A."/>
            <person name="Camacho A."/>
            <person name="Rodriguez-Valera F."/>
        </authorList>
    </citation>
    <scope>NUCLEOTIDE SEQUENCE [LARGE SCALE GENOMIC DNA]</scope>
    <source>
        <strain evidence="3">MED-G28</strain>
    </source>
</reference>
<gene>
    <name evidence="2 3" type="primary">rsfS</name>
    <name evidence="3" type="ORF">CNF02_11360</name>
</gene>
<name>A0A2A5W827_9GAMM</name>
<dbReference type="EMBL" id="NTJZ01000014">
    <property type="protein sequence ID" value="PDH32675.1"/>
    <property type="molecule type" value="Genomic_DNA"/>
</dbReference>
<dbReference type="SUPFAM" id="SSF81301">
    <property type="entry name" value="Nucleotidyltransferase"/>
    <property type="match status" value="1"/>
</dbReference>
<evidence type="ECO:0000256" key="2">
    <source>
        <dbReference type="HAMAP-Rule" id="MF_01477"/>
    </source>
</evidence>
<dbReference type="HAMAP" id="MF_01477">
    <property type="entry name" value="Iojap_RsfS"/>
    <property type="match status" value="1"/>
</dbReference>
<protein>
    <recommendedName>
        <fullName evidence="2">Ribosomal silencing factor RsfS</fullName>
    </recommendedName>
</protein>
<dbReference type="PANTHER" id="PTHR21043">
    <property type="entry name" value="IOJAP SUPERFAMILY ORTHOLOG"/>
    <property type="match status" value="1"/>
</dbReference>
<dbReference type="GO" id="GO:0005737">
    <property type="term" value="C:cytoplasm"/>
    <property type="evidence" value="ECO:0007669"/>
    <property type="project" value="UniProtKB-SubCell"/>
</dbReference>
<dbReference type="NCBIfam" id="TIGR00090">
    <property type="entry name" value="rsfS_iojap_ybeB"/>
    <property type="match status" value="1"/>
</dbReference>
<evidence type="ECO:0000313" key="4">
    <source>
        <dbReference type="Proteomes" id="UP000219329"/>
    </source>
</evidence>
<keyword evidence="2" id="KW-0963">Cytoplasm</keyword>
<comment type="subcellular location">
    <subcellularLocation>
        <location evidence="2">Cytoplasm</location>
    </subcellularLocation>
</comment>